<dbReference type="EMBL" id="JASAOG010000280">
    <property type="protein sequence ID" value="KAK0041300.1"/>
    <property type="molecule type" value="Genomic_DNA"/>
</dbReference>
<reference evidence="3" key="2">
    <citation type="submission" date="2023-04" db="EMBL/GenBank/DDBJ databases">
        <authorList>
            <person name="Bu L."/>
            <person name="Lu L."/>
            <person name="Laidemitt M.R."/>
            <person name="Zhang S.M."/>
            <person name="Mutuku M."/>
            <person name="Mkoji G."/>
            <person name="Steinauer M."/>
            <person name="Loker E.S."/>
        </authorList>
    </citation>
    <scope>NUCLEOTIDE SEQUENCE</scope>
    <source>
        <strain evidence="3">KasaAsao</strain>
        <tissue evidence="3">Whole Snail</tissue>
    </source>
</reference>
<feature type="compositionally biased region" description="Polar residues" evidence="1">
    <location>
        <begin position="932"/>
        <end position="941"/>
    </location>
</feature>
<feature type="compositionally biased region" description="Basic and acidic residues" evidence="1">
    <location>
        <begin position="287"/>
        <end position="304"/>
    </location>
</feature>
<feature type="region of interest" description="Disordered" evidence="1">
    <location>
        <begin position="621"/>
        <end position="669"/>
    </location>
</feature>
<feature type="compositionally biased region" description="Basic and acidic residues" evidence="1">
    <location>
        <begin position="945"/>
        <end position="956"/>
    </location>
</feature>
<evidence type="ECO:0000256" key="2">
    <source>
        <dbReference type="SAM" id="Phobius"/>
    </source>
</evidence>
<keyword evidence="4" id="KW-1185">Reference proteome</keyword>
<feature type="region of interest" description="Disordered" evidence="1">
    <location>
        <begin position="129"/>
        <end position="168"/>
    </location>
</feature>
<keyword evidence="2" id="KW-0472">Membrane</keyword>
<comment type="caution">
    <text evidence="3">The sequence shown here is derived from an EMBL/GenBank/DDBJ whole genome shotgun (WGS) entry which is preliminary data.</text>
</comment>
<keyword evidence="2" id="KW-1133">Transmembrane helix</keyword>
<feature type="region of interest" description="Disordered" evidence="1">
    <location>
        <begin position="287"/>
        <end position="306"/>
    </location>
</feature>
<name>A0AAD8EVC4_BIOPF</name>
<feature type="transmembrane region" description="Helical" evidence="2">
    <location>
        <begin position="45"/>
        <end position="68"/>
    </location>
</feature>
<feature type="region of interest" description="Disordered" evidence="1">
    <location>
        <begin position="341"/>
        <end position="363"/>
    </location>
</feature>
<gene>
    <name evidence="3" type="ORF">Bpfe_029284</name>
</gene>
<sequence>MRLAEVARARAEQVIEPCRTLTTVSSEQIENLTLEHVSNDAPIDFATLCFIVSCITFVCVVILMVSLMCPPKFPPCLLRKGQQPTRRQQTRIHSMTAHLGSNDNFLTAGIASRTGVQVRLSPVDKIYCSSGSSTTSRSTTTSVSSSSRTVTSRKMTPKSTGSPEGASALIYDKIPDTKNGCKDQSINGSSACAYSENESGDPDAPEFFTILEPPVFENQHCKTSFKNKASYDCTHNECYCKQFLLPLLKQKVCCIEDKPRQSKCCKRKLSLVQELKKAPRNIYEKTPRSHFQKDLLGPDKKAESDSMTLNTSTVNSSRIYRLPSLSQSTIKRAESCGEDMFDHSTQTPSITTDSRTLSRTSGNRDISQCSETFVCSSGLRHAGPFATLNSKPEDIAAEMVVSTLSSTANHDTLTSSSYASTKVQSNQTLSHQINGKYPVNPHSIESTLVEVCTNGNTHQPLFSTKSQPPMSVYQSSSATNQHLPSSLIGTSQNHKVLPSPNNSQASVSMNSPSTKQHPLQSSLIVEYTSSLNQDKQMFPFNHPATVTANVNTVLAAEHPHQSSFTGVYSNSHNQNVPMLSNNDQQAISVHRFANPPASHQSHQGHSTISYAHDQRKLMKNDQAPVPVNPSSSVKHSTFSGTNSKAQTSNSLQLQNHSQHQSALYSSSQNNGAQKLNLGANDQILYPMRFPGDYTASNKMPTMFCGKPSNQPTVDNHYGYLQHKNDENSKLYGASSGSQQCLSLRNKTNQINRAEKEKKALDFFGFKFSSLPSHIRPRQRYNNEPEALSNVPRRISAEATEQVSQTQRSLCETLVHRNSDSQLVIRKDGKLSHGGGNSDEAKKYHEHYMYCPPCPPRRCSHALDFEDDLRTPLTEKLVPQKCGLRPELPQIETHGRTNASGRESSRSLVGYTHNDTPMPTQSPEDSDEEYVDMSQSSRNGFTVSYHKSDHRLSNARY</sequence>
<proteinExistence type="predicted"/>
<evidence type="ECO:0000313" key="4">
    <source>
        <dbReference type="Proteomes" id="UP001233172"/>
    </source>
</evidence>
<feature type="compositionally biased region" description="Low complexity" evidence="1">
    <location>
        <begin position="648"/>
        <end position="661"/>
    </location>
</feature>
<feature type="compositionally biased region" description="Polar residues" evidence="1">
    <location>
        <begin position="343"/>
        <end position="363"/>
    </location>
</feature>
<feature type="compositionally biased region" description="Low complexity" evidence="1">
    <location>
        <begin position="129"/>
        <end position="153"/>
    </location>
</feature>
<reference evidence="3" key="1">
    <citation type="journal article" date="2023" name="PLoS Negl. Trop. Dis.">
        <title>A genome sequence for Biomphalaria pfeifferi, the major vector snail for the human-infecting parasite Schistosoma mansoni.</title>
        <authorList>
            <person name="Bu L."/>
            <person name="Lu L."/>
            <person name="Laidemitt M.R."/>
            <person name="Zhang S.M."/>
            <person name="Mutuku M."/>
            <person name="Mkoji G."/>
            <person name="Steinauer M."/>
            <person name="Loker E.S."/>
        </authorList>
    </citation>
    <scope>NUCLEOTIDE SEQUENCE</scope>
    <source>
        <strain evidence="3">KasaAsao</strain>
    </source>
</reference>
<organism evidence="3 4">
    <name type="scientific">Biomphalaria pfeifferi</name>
    <name type="common">Bloodfluke planorb</name>
    <name type="synonym">Freshwater snail</name>
    <dbReference type="NCBI Taxonomy" id="112525"/>
    <lineage>
        <taxon>Eukaryota</taxon>
        <taxon>Metazoa</taxon>
        <taxon>Spiralia</taxon>
        <taxon>Lophotrochozoa</taxon>
        <taxon>Mollusca</taxon>
        <taxon>Gastropoda</taxon>
        <taxon>Heterobranchia</taxon>
        <taxon>Euthyneura</taxon>
        <taxon>Panpulmonata</taxon>
        <taxon>Hygrophila</taxon>
        <taxon>Lymnaeoidea</taxon>
        <taxon>Planorbidae</taxon>
        <taxon>Biomphalaria</taxon>
    </lineage>
</organism>
<evidence type="ECO:0000313" key="3">
    <source>
        <dbReference type="EMBL" id="KAK0041300.1"/>
    </source>
</evidence>
<feature type="compositionally biased region" description="Polar residues" evidence="1">
    <location>
        <begin position="628"/>
        <end position="647"/>
    </location>
</feature>
<feature type="compositionally biased region" description="Polar residues" evidence="1">
    <location>
        <begin position="912"/>
        <end position="922"/>
    </location>
</feature>
<protein>
    <submittedName>
        <fullName evidence="3">Uncharacterized protein</fullName>
    </submittedName>
</protein>
<feature type="region of interest" description="Disordered" evidence="1">
    <location>
        <begin position="883"/>
        <end position="956"/>
    </location>
</feature>
<dbReference type="Proteomes" id="UP001233172">
    <property type="component" value="Unassembled WGS sequence"/>
</dbReference>
<feature type="region of interest" description="Disordered" evidence="1">
    <location>
        <begin position="462"/>
        <end position="517"/>
    </location>
</feature>
<evidence type="ECO:0000256" key="1">
    <source>
        <dbReference type="SAM" id="MobiDB-lite"/>
    </source>
</evidence>
<keyword evidence="2" id="KW-0812">Transmembrane</keyword>
<accession>A0AAD8EVC4</accession>
<dbReference type="AlphaFoldDB" id="A0AAD8EVC4"/>